<protein>
    <submittedName>
        <fullName evidence="2">Uncharacterized protein</fullName>
    </submittedName>
</protein>
<accession>A0ABQ9VT87</accession>
<feature type="region of interest" description="Disordered" evidence="1">
    <location>
        <begin position="1"/>
        <end position="76"/>
    </location>
</feature>
<evidence type="ECO:0000313" key="2">
    <source>
        <dbReference type="EMBL" id="KAK2112390.1"/>
    </source>
</evidence>
<feature type="compositionally biased region" description="Polar residues" evidence="1">
    <location>
        <begin position="22"/>
        <end position="40"/>
    </location>
</feature>
<keyword evidence="3" id="KW-1185">Reference proteome</keyword>
<gene>
    <name evidence="2" type="ORF">P7K49_012137</name>
</gene>
<feature type="compositionally biased region" description="Low complexity" evidence="1">
    <location>
        <begin position="46"/>
        <end position="58"/>
    </location>
</feature>
<sequence>MLPDTSTSCRMISTRARPVELTQHTEQLAKQGLTSGTPSGHPTHGAAASSLQTQASSAFPASSKGEQIHGPWLGTGLQDSARLNKASPLSPWSPSRLGLLPCLRPLTLQGSSLTNPALPASATLSTGPAFVPCPGRGPSTEGISTWKSQPVPPGMITTLGVWGRAGPGTDTPLPSRSW</sequence>
<proteinExistence type="predicted"/>
<evidence type="ECO:0000256" key="1">
    <source>
        <dbReference type="SAM" id="MobiDB-lite"/>
    </source>
</evidence>
<evidence type="ECO:0000313" key="3">
    <source>
        <dbReference type="Proteomes" id="UP001266305"/>
    </source>
</evidence>
<dbReference type="Proteomes" id="UP001266305">
    <property type="component" value="Unassembled WGS sequence"/>
</dbReference>
<feature type="compositionally biased region" description="Polar residues" evidence="1">
    <location>
        <begin position="1"/>
        <end position="11"/>
    </location>
</feature>
<reference evidence="2 3" key="1">
    <citation type="submission" date="2023-05" db="EMBL/GenBank/DDBJ databases">
        <title>B98-5 Cell Line De Novo Hybrid Assembly: An Optical Mapping Approach.</title>
        <authorList>
            <person name="Kananen K."/>
            <person name="Auerbach J.A."/>
            <person name="Kautto E."/>
            <person name="Blachly J.S."/>
        </authorList>
    </citation>
    <scope>NUCLEOTIDE SEQUENCE [LARGE SCALE GENOMIC DNA]</scope>
    <source>
        <strain evidence="2">B95-8</strain>
        <tissue evidence="2">Cell line</tissue>
    </source>
</reference>
<dbReference type="EMBL" id="JASSZA010000005">
    <property type="protein sequence ID" value="KAK2112390.1"/>
    <property type="molecule type" value="Genomic_DNA"/>
</dbReference>
<name>A0ABQ9VT87_SAGOE</name>
<organism evidence="2 3">
    <name type="scientific">Saguinus oedipus</name>
    <name type="common">Cotton-top tamarin</name>
    <name type="synonym">Oedipomidas oedipus</name>
    <dbReference type="NCBI Taxonomy" id="9490"/>
    <lineage>
        <taxon>Eukaryota</taxon>
        <taxon>Metazoa</taxon>
        <taxon>Chordata</taxon>
        <taxon>Craniata</taxon>
        <taxon>Vertebrata</taxon>
        <taxon>Euteleostomi</taxon>
        <taxon>Mammalia</taxon>
        <taxon>Eutheria</taxon>
        <taxon>Euarchontoglires</taxon>
        <taxon>Primates</taxon>
        <taxon>Haplorrhini</taxon>
        <taxon>Platyrrhini</taxon>
        <taxon>Cebidae</taxon>
        <taxon>Callitrichinae</taxon>
        <taxon>Saguinus</taxon>
    </lineage>
</organism>
<comment type="caution">
    <text evidence="2">The sequence shown here is derived from an EMBL/GenBank/DDBJ whole genome shotgun (WGS) entry which is preliminary data.</text>
</comment>